<dbReference type="InterPro" id="IPR039536">
    <property type="entry name" value="TetR_C_Proteobacteria"/>
</dbReference>
<feature type="domain" description="HTH tetR-type" evidence="3">
    <location>
        <begin position="10"/>
        <end position="70"/>
    </location>
</feature>
<dbReference type="Pfam" id="PF14246">
    <property type="entry name" value="TetR_C_7"/>
    <property type="match status" value="1"/>
</dbReference>
<name>A0ABQ6DZ02_9GAMM</name>
<evidence type="ECO:0000313" key="4">
    <source>
        <dbReference type="EMBL" id="GLS90389.1"/>
    </source>
</evidence>
<evidence type="ECO:0000256" key="1">
    <source>
        <dbReference type="ARBA" id="ARBA00023125"/>
    </source>
</evidence>
<dbReference type="InterPro" id="IPR050624">
    <property type="entry name" value="HTH-type_Tx_Regulator"/>
</dbReference>
<dbReference type="PANTHER" id="PTHR43479">
    <property type="entry name" value="ACREF/ENVCD OPERON REPRESSOR-RELATED"/>
    <property type="match status" value="1"/>
</dbReference>
<dbReference type="Proteomes" id="UP001157353">
    <property type="component" value="Unassembled WGS sequence"/>
</dbReference>
<protein>
    <submittedName>
        <fullName evidence="4">TetR family transcriptional regulator</fullName>
    </submittedName>
</protein>
<dbReference type="PANTHER" id="PTHR43479:SF11">
    <property type="entry name" value="ACREF_ENVCD OPERON REPRESSOR-RELATED"/>
    <property type="match status" value="1"/>
</dbReference>
<dbReference type="SUPFAM" id="SSF46689">
    <property type="entry name" value="Homeodomain-like"/>
    <property type="match status" value="1"/>
</dbReference>
<evidence type="ECO:0000313" key="5">
    <source>
        <dbReference type="Proteomes" id="UP001157353"/>
    </source>
</evidence>
<dbReference type="PROSITE" id="PS01081">
    <property type="entry name" value="HTH_TETR_1"/>
    <property type="match status" value="1"/>
</dbReference>
<feature type="DNA-binding region" description="H-T-H motif" evidence="2">
    <location>
        <begin position="33"/>
        <end position="52"/>
    </location>
</feature>
<reference evidence="5" key="1">
    <citation type="journal article" date="2019" name="Int. J. Syst. Evol. Microbiol.">
        <title>The Global Catalogue of Microorganisms (GCM) 10K type strain sequencing project: providing services to taxonomists for standard genome sequencing and annotation.</title>
        <authorList>
            <consortium name="The Broad Institute Genomics Platform"/>
            <consortium name="The Broad Institute Genome Sequencing Center for Infectious Disease"/>
            <person name="Wu L."/>
            <person name="Ma J."/>
        </authorList>
    </citation>
    <scope>NUCLEOTIDE SEQUENCE [LARGE SCALE GENOMIC DNA]</scope>
    <source>
        <strain evidence="5">NBRC 103166</strain>
    </source>
</reference>
<dbReference type="InterPro" id="IPR009057">
    <property type="entry name" value="Homeodomain-like_sf"/>
</dbReference>
<comment type="caution">
    <text evidence="4">The sequence shown here is derived from an EMBL/GenBank/DDBJ whole genome shotgun (WGS) entry which is preliminary data.</text>
</comment>
<keyword evidence="5" id="KW-1185">Reference proteome</keyword>
<dbReference type="PRINTS" id="PR00455">
    <property type="entry name" value="HTHTETR"/>
</dbReference>
<gene>
    <name evidence="4" type="ORF">GCM10007916_14560</name>
</gene>
<dbReference type="EMBL" id="BSPQ01000004">
    <property type="protein sequence ID" value="GLS90389.1"/>
    <property type="molecule type" value="Genomic_DNA"/>
</dbReference>
<sequence length="203" mass="23480">MTPLKVTRSQLKKKAIIDAAMQEFQEKGFQHASMDNIAHIAGVSKRTVYNHFTSKELLFDEIASEMVNMLCMFENFKYEKNKPIKPQLKRLVEAEIKLLKSKEVMAGTKVFIREALNNPALVSSTMEKLDQYTYPINTWFVDACTDGVIKSNHPEFVSEQFVAVIKGFYFWPQMLHCSPFPDDQKQQLVIDMVVDMIIKQYVD</sequence>
<evidence type="ECO:0000259" key="3">
    <source>
        <dbReference type="PROSITE" id="PS50977"/>
    </source>
</evidence>
<keyword evidence="1 2" id="KW-0238">DNA-binding</keyword>
<dbReference type="Gene3D" id="1.10.357.10">
    <property type="entry name" value="Tetracycline Repressor, domain 2"/>
    <property type="match status" value="1"/>
</dbReference>
<dbReference type="InterPro" id="IPR001647">
    <property type="entry name" value="HTH_TetR"/>
</dbReference>
<dbReference type="RefSeq" id="WP_284203518.1">
    <property type="nucleotide sequence ID" value="NZ_BSPQ01000004.1"/>
</dbReference>
<dbReference type="InterPro" id="IPR023772">
    <property type="entry name" value="DNA-bd_HTH_TetR-type_CS"/>
</dbReference>
<proteinExistence type="predicted"/>
<dbReference type="Gene3D" id="1.10.10.60">
    <property type="entry name" value="Homeodomain-like"/>
    <property type="match status" value="1"/>
</dbReference>
<dbReference type="PROSITE" id="PS50977">
    <property type="entry name" value="HTH_TETR_2"/>
    <property type="match status" value="1"/>
</dbReference>
<organism evidence="4 5">
    <name type="scientific">Psychromonas marina</name>
    <dbReference type="NCBI Taxonomy" id="88364"/>
    <lineage>
        <taxon>Bacteria</taxon>
        <taxon>Pseudomonadati</taxon>
        <taxon>Pseudomonadota</taxon>
        <taxon>Gammaproteobacteria</taxon>
        <taxon>Alteromonadales</taxon>
        <taxon>Psychromonadaceae</taxon>
        <taxon>Psychromonas</taxon>
    </lineage>
</organism>
<dbReference type="Pfam" id="PF00440">
    <property type="entry name" value="TetR_N"/>
    <property type="match status" value="1"/>
</dbReference>
<accession>A0ABQ6DZ02</accession>
<evidence type="ECO:0000256" key="2">
    <source>
        <dbReference type="PROSITE-ProRule" id="PRU00335"/>
    </source>
</evidence>